<name>A0A8T1UVX0_9STRA</name>
<comment type="caution">
    <text evidence="1">The sequence shown here is derived from an EMBL/GenBank/DDBJ whole genome shotgun (WGS) entry which is preliminary data.</text>
</comment>
<dbReference type="EMBL" id="JAENGZ010000050">
    <property type="protein sequence ID" value="KAG6971557.1"/>
    <property type="molecule type" value="Genomic_DNA"/>
</dbReference>
<protein>
    <submittedName>
        <fullName evidence="1">Uncharacterized protein</fullName>
    </submittedName>
</protein>
<evidence type="ECO:0000313" key="2">
    <source>
        <dbReference type="Proteomes" id="UP000688947"/>
    </source>
</evidence>
<evidence type="ECO:0000313" key="1">
    <source>
        <dbReference type="EMBL" id="KAG6971557.1"/>
    </source>
</evidence>
<gene>
    <name evidence="1" type="ORF">JG687_00001963</name>
</gene>
<dbReference type="Proteomes" id="UP000688947">
    <property type="component" value="Unassembled WGS sequence"/>
</dbReference>
<dbReference type="AlphaFoldDB" id="A0A8T1UVX0"/>
<proteinExistence type="predicted"/>
<accession>A0A8T1UVX0</accession>
<sequence length="91" mass="10198">MPIPGRNPPPFLDRTAIRLLLYLKDVNGTVETPFYASVLRVGRTTVEFKAFCESEATVTSIQRTVAEPRRVSSQETTGKRPGAWLRKAVCF</sequence>
<organism evidence="1 2">
    <name type="scientific">Phytophthora cactorum</name>
    <dbReference type="NCBI Taxonomy" id="29920"/>
    <lineage>
        <taxon>Eukaryota</taxon>
        <taxon>Sar</taxon>
        <taxon>Stramenopiles</taxon>
        <taxon>Oomycota</taxon>
        <taxon>Peronosporomycetes</taxon>
        <taxon>Peronosporales</taxon>
        <taxon>Peronosporaceae</taxon>
        <taxon>Phytophthora</taxon>
    </lineage>
</organism>
<reference evidence="1" key="1">
    <citation type="submission" date="2021-01" db="EMBL/GenBank/DDBJ databases">
        <title>Phytophthora aleatoria, a newly-described species from Pinus radiata is distinct from Phytophthora cactorum isolates based on comparative genomics.</title>
        <authorList>
            <person name="Mcdougal R."/>
            <person name="Panda P."/>
            <person name="Williams N."/>
            <person name="Studholme D.J."/>
        </authorList>
    </citation>
    <scope>NUCLEOTIDE SEQUENCE</scope>
    <source>
        <strain evidence="1">NZFS 3830</strain>
    </source>
</reference>